<protein>
    <recommendedName>
        <fullName evidence="4">Glutathione peroxidase</fullName>
    </recommendedName>
</protein>
<dbReference type="PROSITE" id="PS51355">
    <property type="entry name" value="GLUTATHIONE_PEROXID_3"/>
    <property type="match status" value="1"/>
</dbReference>
<organism evidence="6 7">
    <name type="scientific">Paenibacillus artemisiicola</name>
    <dbReference type="NCBI Taxonomy" id="1172618"/>
    <lineage>
        <taxon>Bacteria</taxon>
        <taxon>Bacillati</taxon>
        <taxon>Bacillota</taxon>
        <taxon>Bacilli</taxon>
        <taxon>Bacillales</taxon>
        <taxon>Paenibacillaceae</taxon>
        <taxon>Paenibacillus</taxon>
    </lineage>
</organism>
<sequence length="196" mass="21521">MSIYEYEVPGMDGEPIAMSAYRGKVLLIVNTASRCGYARQFAGLQRLYDAYRGQGFELLGIPCNQFNAKEPEDGEAIRAYCEGAFGAAFPLAAKADAVGEAAHPLFVYLTGRAPFQGFDATAESGRWMRDFLRTKHPGLYAGDGIKWNFTKFLIGRDGEVAGRFETPEEPETLAPAVEALLARRRDMFDADGETGK</sequence>
<gene>
    <name evidence="6" type="ORF">I8J29_23495</name>
</gene>
<dbReference type="GO" id="GO:0004601">
    <property type="term" value="F:peroxidase activity"/>
    <property type="evidence" value="ECO:0007669"/>
    <property type="project" value="UniProtKB-KW"/>
</dbReference>
<reference evidence="6 7" key="1">
    <citation type="submission" date="2021-03" db="EMBL/GenBank/DDBJ databases">
        <title>Paenibacillus artemisicola MWE-103 whole genome sequence.</title>
        <authorList>
            <person name="Ham Y.J."/>
        </authorList>
    </citation>
    <scope>NUCLEOTIDE SEQUENCE [LARGE SCALE GENOMIC DNA]</scope>
    <source>
        <strain evidence="6 7">MWE-103</strain>
    </source>
</reference>
<dbReference type="PRINTS" id="PR01011">
    <property type="entry name" value="GLUTPROXDASE"/>
</dbReference>
<evidence type="ECO:0000259" key="5">
    <source>
        <dbReference type="PROSITE" id="PS51352"/>
    </source>
</evidence>
<comment type="caution">
    <text evidence="6">The sequence shown here is derived from an EMBL/GenBank/DDBJ whole genome shotgun (WGS) entry which is preliminary data.</text>
</comment>
<dbReference type="PIRSF" id="PIRSF000303">
    <property type="entry name" value="Glutathion_perox"/>
    <property type="match status" value="1"/>
</dbReference>
<feature type="domain" description="Thioredoxin" evidence="5">
    <location>
        <begin position="1"/>
        <end position="182"/>
    </location>
</feature>
<keyword evidence="2 4" id="KW-0575">Peroxidase</keyword>
<evidence type="ECO:0000313" key="6">
    <source>
        <dbReference type="EMBL" id="MBO7747171.1"/>
    </source>
</evidence>
<evidence type="ECO:0000256" key="4">
    <source>
        <dbReference type="RuleBase" id="RU000499"/>
    </source>
</evidence>
<evidence type="ECO:0000256" key="2">
    <source>
        <dbReference type="ARBA" id="ARBA00022559"/>
    </source>
</evidence>
<dbReference type="CDD" id="cd00340">
    <property type="entry name" value="GSH_Peroxidase"/>
    <property type="match status" value="1"/>
</dbReference>
<dbReference type="InterPro" id="IPR000889">
    <property type="entry name" value="Glutathione_peroxidase"/>
</dbReference>
<evidence type="ECO:0000256" key="3">
    <source>
        <dbReference type="ARBA" id="ARBA00023002"/>
    </source>
</evidence>
<comment type="similarity">
    <text evidence="1 4">Belongs to the glutathione peroxidase family.</text>
</comment>
<evidence type="ECO:0000256" key="1">
    <source>
        <dbReference type="ARBA" id="ARBA00006926"/>
    </source>
</evidence>
<keyword evidence="3 4" id="KW-0560">Oxidoreductase</keyword>
<evidence type="ECO:0000313" key="7">
    <source>
        <dbReference type="Proteomes" id="UP000670947"/>
    </source>
</evidence>
<dbReference type="PANTHER" id="PTHR11592">
    <property type="entry name" value="GLUTATHIONE PEROXIDASE"/>
    <property type="match status" value="1"/>
</dbReference>
<keyword evidence="7" id="KW-1185">Reference proteome</keyword>
<accession>A0ABS3WFS1</accession>
<proteinExistence type="inferred from homology"/>
<dbReference type="Gene3D" id="3.40.30.10">
    <property type="entry name" value="Glutaredoxin"/>
    <property type="match status" value="1"/>
</dbReference>
<dbReference type="PANTHER" id="PTHR11592:SF78">
    <property type="entry name" value="GLUTATHIONE PEROXIDASE"/>
    <property type="match status" value="1"/>
</dbReference>
<dbReference type="RefSeq" id="WP_208849892.1">
    <property type="nucleotide sequence ID" value="NZ_JAGGDJ010000029.1"/>
</dbReference>
<dbReference type="InterPro" id="IPR036249">
    <property type="entry name" value="Thioredoxin-like_sf"/>
</dbReference>
<dbReference type="PROSITE" id="PS51352">
    <property type="entry name" value="THIOREDOXIN_2"/>
    <property type="match status" value="1"/>
</dbReference>
<dbReference type="Pfam" id="PF00255">
    <property type="entry name" value="GSHPx"/>
    <property type="match status" value="1"/>
</dbReference>
<dbReference type="SUPFAM" id="SSF52833">
    <property type="entry name" value="Thioredoxin-like"/>
    <property type="match status" value="1"/>
</dbReference>
<dbReference type="EMBL" id="JAGGDJ010000029">
    <property type="protein sequence ID" value="MBO7747171.1"/>
    <property type="molecule type" value="Genomic_DNA"/>
</dbReference>
<dbReference type="InterPro" id="IPR013766">
    <property type="entry name" value="Thioredoxin_domain"/>
</dbReference>
<dbReference type="Proteomes" id="UP000670947">
    <property type="component" value="Unassembled WGS sequence"/>
</dbReference>
<name>A0ABS3WFS1_9BACL</name>
<dbReference type="InterPro" id="IPR029759">
    <property type="entry name" value="GPX_AS"/>
</dbReference>
<dbReference type="PROSITE" id="PS00460">
    <property type="entry name" value="GLUTATHIONE_PEROXID_1"/>
    <property type="match status" value="1"/>
</dbReference>